<dbReference type="PANTHER" id="PTHR43346:SF1">
    <property type="entry name" value="QUERCETIN 2,3-DIOXYGENASE-RELATED"/>
    <property type="match status" value="1"/>
</dbReference>
<dbReference type="Pfam" id="PF07883">
    <property type="entry name" value="Cupin_2"/>
    <property type="match status" value="1"/>
</dbReference>
<name>A9CVY2_9GAMM</name>
<dbReference type="Gene3D" id="2.60.120.10">
    <property type="entry name" value="Jelly Rolls"/>
    <property type="match status" value="1"/>
</dbReference>
<accession>A9CVY2</accession>
<dbReference type="STRING" id="314608.KT99_06277"/>
<dbReference type="InterPro" id="IPR013096">
    <property type="entry name" value="Cupin_2"/>
</dbReference>
<dbReference type="Proteomes" id="UP000005839">
    <property type="component" value="Unassembled WGS sequence"/>
</dbReference>
<protein>
    <recommendedName>
        <fullName evidence="1">Cupin type-2 domain-containing protein</fullName>
    </recommendedName>
</protein>
<proteinExistence type="predicted"/>
<comment type="caution">
    <text evidence="2">The sequence shown here is derived from an EMBL/GenBank/DDBJ whole genome shotgun (WGS) entry which is preliminary data.</text>
</comment>
<dbReference type="EMBL" id="ABIC01000001">
    <property type="protein sequence ID" value="EDQ02750.1"/>
    <property type="molecule type" value="Genomic_DNA"/>
</dbReference>
<dbReference type="SUPFAM" id="SSF51182">
    <property type="entry name" value="RmlC-like cupins"/>
    <property type="match status" value="1"/>
</dbReference>
<evidence type="ECO:0000313" key="3">
    <source>
        <dbReference type="Proteomes" id="UP000005839"/>
    </source>
</evidence>
<feature type="domain" description="Cupin type-2" evidence="1">
    <location>
        <begin position="42"/>
        <end position="110"/>
    </location>
</feature>
<reference evidence="2 3" key="1">
    <citation type="submission" date="2007-10" db="EMBL/GenBank/DDBJ databases">
        <authorList>
            <person name="Yayanos A."/>
            <person name="Ferriera S."/>
            <person name="Johnson J."/>
            <person name="Kravitz S."/>
            <person name="Halpern A."/>
            <person name="Remington K."/>
            <person name="Beeson K."/>
            <person name="Tran B."/>
            <person name="Rogers Y.-H."/>
            <person name="Friedman R."/>
            <person name="Venter J.C."/>
        </authorList>
    </citation>
    <scope>NUCLEOTIDE SEQUENCE [LARGE SCALE GENOMIC DNA]</scope>
    <source>
        <strain evidence="2 3">KT99</strain>
    </source>
</reference>
<evidence type="ECO:0000259" key="1">
    <source>
        <dbReference type="Pfam" id="PF07883"/>
    </source>
</evidence>
<evidence type="ECO:0000313" key="2">
    <source>
        <dbReference type="EMBL" id="EDQ02750.1"/>
    </source>
</evidence>
<dbReference type="RefSeq" id="WP_005495803.1">
    <property type="nucleotide sequence ID" value="NZ_ABIC01000001.1"/>
</dbReference>
<gene>
    <name evidence="2" type="ORF">KT99_06277</name>
</gene>
<sequence length="135" mass="15507">MKQAINSTGTPMYLTNESEHDYRFGEYGPKYLTKGPRVHFGIVVITPGEAHPCHKHKTQEESFLVLEGECAVYVDGERVLIKQGDYLRCEPGESHLFRNESDKDFKSVFVKAPYSAEKDSVYIDWQPGQPFFKEE</sequence>
<dbReference type="InterPro" id="IPR052538">
    <property type="entry name" value="Flavonoid_dioxygenase-like"/>
</dbReference>
<organism evidence="2 3">
    <name type="scientific">Shewanella benthica KT99</name>
    <dbReference type="NCBI Taxonomy" id="314608"/>
    <lineage>
        <taxon>Bacteria</taxon>
        <taxon>Pseudomonadati</taxon>
        <taxon>Pseudomonadota</taxon>
        <taxon>Gammaproteobacteria</taxon>
        <taxon>Alteromonadales</taxon>
        <taxon>Shewanellaceae</taxon>
        <taxon>Shewanella</taxon>
    </lineage>
</organism>
<dbReference type="PANTHER" id="PTHR43346">
    <property type="entry name" value="LIGAND BINDING DOMAIN PROTEIN, PUTATIVE (AFU_ORTHOLOGUE AFUA_6G14370)-RELATED"/>
    <property type="match status" value="1"/>
</dbReference>
<keyword evidence="3" id="KW-1185">Reference proteome</keyword>
<dbReference type="InterPro" id="IPR014710">
    <property type="entry name" value="RmlC-like_jellyroll"/>
</dbReference>
<dbReference type="AlphaFoldDB" id="A9CVY2"/>
<dbReference type="InterPro" id="IPR011051">
    <property type="entry name" value="RmlC_Cupin_sf"/>
</dbReference>